<feature type="compositionally biased region" description="Basic residues" evidence="1">
    <location>
        <begin position="62"/>
        <end position="71"/>
    </location>
</feature>
<dbReference type="Proteomes" id="UP000078560">
    <property type="component" value="Unassembled WGS sequence"/>
</dbReference>
<dbReference type="Proteomes" id="UP000078546">
    <property type="component" value="Unassembled WGS sequence"/>
</dbReference>
<accession>A0A1A8VNU6</accession>
<evidence type="ECO:0000313" key="2">
    <source>
        <dbReference type="EMBL" id="SBS80448.1"/>
    </source>
</evidence>
<proteinExistence type="predicted"/>
<protein>
    <submittedName>
        <fullName evidence="2">Uncharacterized protein</fullName>
    </submittedName>
</protein>
<name>A0A1A8VNU6_PLAOA</name>
<reference evidence="2" key="2">
    <citation type="submission" date="2016-05" db="EMBL/GenBank/DDBJ databases">
        <authorList>
            <person name="Lavstsen T."/>
            <person name="Jespersen J.S."/>
        </authorList>
    </citation>
    <scope>NUCLEOTIDE SEQUENCE [LARGE SCALE GENOMIC DNA]</scope>
</reference>
<feature type="compositionally biased region" description="Basic and acidic residues" evidence="1">
    <location>
        <begin position="51"/>
        <end position="61"/>
    </location>
</feature>
<reference evidence="4 5" key="1">
    <citation type="submission" date="2016-05" db="EMBL/GenBank/DDBJ databases">
        <authorList>
            <person name="Naeem Raeece"/>
        </authorList>
    </citation>
    <scope>NUCLEOTIDE SEQUENCE [LARGE SCALE GENOMIC DNA]</scope>
</reference>
<feature type="compositionally biased region" description="Basic and acidic residues" evidence="1">
    <location>
        <begin position="1"/>
        <end position="11"/>
    </location>
</feature>
<dbReference type="EMBL" id="FLQV01000092">
    <property type="protein sequence ID" value="SBS81102.1"/>
    <property type="molecule type" value="Genomic_DNA"/>
</dbReference>
<evidence type="ECO:0000256" key="1">
    <source>
        <dbReference type="SAM" id="MobiDB-lite"/>
    </source>
</evidence>
<dbReference type="EMBL" id="FLQU01000078">
    <property type="protein sequence ID" value="SBS80448.1"/>
    <property type="molecule type" value="Genomic_DNA"/>
</dbReference>
<sequence length="86" mass="10017">MHTGGKSEENIRTGGKNTRGRRLFNTGKHIQREKAHSKGESMFKRKKSVQKKVEGIHERGLKHTPKGAKKGRKEFQKNCIWYFPLR</sequence>
<evidence type="ECO:0000313" key="5">
    <source>
        <dbReference type="Proteomes" id="UP000078560"/>
    </source>
</evidence>
<evidence type="ECO:0000313" key="3">
    <source>
        <dbReference type="EMBL" id="SBS81102.1"/>
    </source>
</evidence>
<feature type="region of interest" description="Disordered" evidence="1">
    <location>
        <begin position="1"/>
        <end position="71"/>
    </location>
</feature>
<organism evidence="2 5">
    <name type="scientific">Plasmodium ovale curtisi</name>
    <dbReference type="NCBI Taxonomy" id="864141"/>
    <lineage>
        <taxon>Eukaryota</taxon>
        <taxon>Sar</taxon>
        <taxon>Alveolata</taxon>
        <taxon>Apicomplexa</taxon>
        <taxon>Aconoidasida</taxon>
        <taxon>Haemosporida</taxon>
        <taxon>Plasmodiidae</taxon>
        <taxon>Plasmodium</taxon>
        <taxon>Plasmodium (Plasmodium)</taxon>
    </lineage>
</organism>
<gene>
    <name evidence="3" type="ORF">POVCU1_004690</name>
    <name evidence="2" type="ORF">POVCU2_0005440</name>
</gene>
<feature type="compositionally biased region" description="Basic and acidic residues" evidence="1">
    <location>
        <begin position="30"/>
        <end position="43"/>
    </location>
</feature>
<dbReference type="AlphaFoldDB" id="A0A1A8VNU6"/>
<evidence type="ECO:0000313" key="4">
    <source>
        <dbReference type="Proteomes" id="UP000078546"/>
    </source>
</evidence>